<evidence type="ECO:0000256" key="7">
    <source>
        <dbReference type="ARBA" id="ARBA00022801"/>
    </source>
</evidence>
<evidence type="ECO:0000256" key="1">
    <source>
        <dbReference type="ARBA" id="ARBA00001678"/>
    </source>
</evidence>
<keyword evidence="8" id="KW-0326">Glycosidase</keyword>
<evidence type="ECO:0000256" key="5">
    <source>
        <dbReference type="ARBA" id="ARBA00022525"/>
    </source>
</evidence>
<evidence type="ECO:0000256" key="8">
    <source>
        <dbReference type="ARBA" id="ARBA00023295"/>
    </source>
</evidence>
<feature type="domain" description="Glycoside hydrolase family 5" evidence="9">
    <location>
        <begin position="30"/>
        <end position="265"/>
    </location>
</feature>
<dbReference type="Proteomes" id="UP001174694">
    <property type="component" value="Unassembled WGS sequence"/>
</dbReference>
<evidence type="ECO:0000256" key="6">
    <source>
        <dbReference type="ARBA" id="ARBA00022729"/>
    </source>
</evidence>
<dbReference type="GO" id="GO:0016985">
    <property type="term" value="F:mannan endo-1,4-beta-mannosidase activity"/>
    <property type="evidence" value="ECO:0007669"/>
    <property type="project" value="UniProtKB-EC"/>
</dbReference>
<keyword evidence="11" id="KW-1185">Reference proteome</keyword>
<evidence type="ECO:0000313" key="11">
    <source>
        <dbReference type="Proteomes" id="UP001174694"/>
    </source>
</evidence>
<evidence type="ECO:0000256" key="2">
    <source>
        <dbReference type="ARBA" id="ARBA00004613"/>
    </source>
</evidence>
<dbReference type="AlphaFoldDB" id="A0AA38VI60"/>
<dbReference type="InterPro" id="IPR045053">
    <property type="entry name" value="MAN-like"/>
</dbReference>
<sequence length="412" mass="44881">MKPSTLLLIASGVTAAPNSRKDARDLPVVRDGSTLLLDGKPWKAVGANVYWLGLDENVTPPPGEPYYAPLKASYPTKGRVTEVMATVKAMGGTAIRAHTLGVSTGNPLSVMPALGKINEQAFDAIDWAIYQAREYGLRLLVPLTDNFDYYHGGKYNFLRWAGFNLTQAADSTNPRVQQFYTNATIVEPFKDYIRALLTHVNRHTGLSYAEDPTIFAYETGNELCGPVWGDMDVPVAWLREIGAFVKALAPRKLLVDGTYGVNATHLSVEEVDIFSDHYYPVSLSKLRTDLDLVASVNKTYFAGEYDWVGSPASTSDASLAAWFGALEKSPVVAGDAFWSLFGHDVPNCNVYVNHSDGLTLQYGNPANSAYVNSRIRLIRQHSVRLSQGVDISANATLPAVPCPAPATPECQC</sequence>
<dbReference type="Pfam" id="PF26410">
    <property type="entry name" value="GH5_mannosidase"/>
    <property type="match status" value="1"/>
</dbReference>
<evidence type="ECO:0000313" key="10">
    <source>
        <dbReference type="EMBL" id="KAJ9133960.1"/>
    </source>
</evidence>
<protein>
    <recommendedName>
        <fullName evidence="4">mannan endo-1,4-beta-mannosidase</fullName>
        <ecNumber evidence="4">3.2.1.78</ecNumber>
    </recommendedName>
</protein>
<accession>A0AA38VI60</accession>
<evidence type="ECO:0000256" key="3">
    <source>
        <dbReference type="ARBA" id="ARBA00005641"/>
    </source>
</evidence>
<evidence type="ECO:0000256" key="4">
    <source>
        <dbReference type="ARBA" id="ARBA00012706"/>
    </source>
</evidence>
<name>A0AA38VI60_9PEZI</name>
<dbReference type="Gene3D" id="3.20.20.80">
    <property type="entry name" value="Glycosidases"/>
    <property type="match status" value="1"/>
</dbReference>
<evidence type="ECO:0000259" key="9">
    <source>
        <dbReference type="Pfam" id="PF26410"/>
    </source>
</evidence>
<dbReference type="SUPFAM" id="SSF51445">
    <property type="entry name" value="(Trans)glycosidases"/>
    <property type="match status" value="1"/>
</dbReference>
<comment type="caution">
    <text evidence="10">The sequence shown here is derived from an EMBL/GenBank/DDBJ whole genome shotgun (WGS) entry which is preliminary data.</text>
</comment>
<keyword evidence="6" id="KW-0732">Signal</keyword>
<dbReference type="GO" id="GO:0005576">
    <property type="term" value="C:extracellular region"/>
    <property type="evidence" value="ECO:0007669"/>
    <property type="project" value="UniProtKB-SubCell"/>
</dbReference>
<dbReference type="EC" id="3.2.1.78" evidence="4"/>
<comment type="similarity">
    <text evidence="3">Belongs to the glycosyl hydrolase 5 (cellulase A) family.</text>
</comment>
<keyword evidence="5" id="KW-0964">Secreted</keyword>
<comment type="subcellular location">
    <subcellularLocation>
        <location evidence="2">Secreted</location>
    </subcellularLocation>
</comment>
<comment type="catalytic activity">
    <reaction evidence="1">
        <text>Random hydrolysis of (1-&gt;4)-beta-D-mannosidic linkages in mannans, galactomannans and glucomannans.</text>
        <dbReference type="EC" id="3.2.1.78"/>
    </reaction>
</comment>
<organism evidence="10 11">
    <name type="scientific">Pleurostoma richardsiae</name>
    <dbReference type="NCBI Taxonomy" id="41990"/>
    <lineage>
        <taxon>Eukaryota</taxon>
        <taxon>Fungi</taxon>
        <taxon>Dikarya</taxon>
        <taxon>Ascomycota</taxon>
        <taxon>Pezizomycotina</taxon>
        <taxon>Sordariomycetes</taxon>
        <taxon>Sordariomycetidae</taxon>
        <taxon>Calosphaeriales</taxon>
        <taxon>Pleurostomataceae</taxon>
        <taxon>Pleurostoma</taxon>
    </lineage>
</organism>
<gene>
    <name evidence="10" type="ORF">NKR23_g10393</name>
</gene>
<dbReference type="EMBL" id="JANBVO010000046">
    <property type="protein sequence ID" value="KAJ9133960.1"/>
    <property type="molecule type" value="Genomic_DNA"/>
</dbReference>
<dbReference type="InterPro" id="IPR001547">
    <property type="entry name" value="Glyco_hydro_5"/>
</dbReference>
<keyword evidence="7" id="KW-0378">Hydrolase</keyword>
<dbReference type="PANTHER" id="PTHR31451:SF39">
    <property type="entry name" value="MANNAN ENDO-1,4-BETA-MANNOSIDASE 1"/>
    <property type="match status" value="1"/>
</dbReference>
<reference evidence="10" key="1">
    <citation type="submission" date="2022-07" db="EMBL/GenBank/DDBJ databases">
        <title>Fungi with potential for degradation of polypropylene.</title>
        <authorList>
            <person name="Gostincar C."/>
        </authorList>
    </citation>
    <scope>NUCLEOTIDE SEQUENCE</scope>
    <source>
        <strain evidence="10">EXF-13308</strain>
    </source>
</reference>
<dbReference type="InterPro" id="IPR017853">
    <property type="entry name" value="GH"/>
</dbReference>
<proteinExistence type="inferred from homology"/>
<dbReference type="PANTHER" id="PTHR31451">
    <property type="match status" value="1"/>
</dbReference>